<dbReference type="Proteomes" id="UP001358586">
    <property type="component" value="Chromosome 10"/>
</dbReference>
<organism evidence="1 2">
    <name type="scientific">Gossypium arboreum</name>
    <name type="common">Tree cotton</name>
    <name type="synonym">Gossypium nanking</name>
    <dbReference type="NCBI Taxonomy" id="29729"/>
    <lineage>
        <taxon>Eukaryota</taxon>
        <taxon>Viridiplantae</taxon>
        <taxon>Streptophyta</taxon>
        <taxon>Embryophyta</taxon>
        <taxon>Tracheophyta</taxon>
        <taxon>Spermatophyta</taxon>
        <taxon>Magnoliopsida</taxon>
        <taxon>eudicotyledons</taxon>
        <taxon>Gunneridae</taxon>
        <taxon>Pentapetalae</taxon>
        <taxon>rosids</taxon>
        <taxon>malvids</taxon>
        <taxon>Malvales</taxon>
        <taxon>Malvaceae</taxon>
        <taxon>Malvoideae</taxon>
        <taxon>Gossypium</taxon>
    </lineage>
</organism>
<proteinExistence type="predicted"/>
<name>A0ABR0NE49_GOSAR</name>
<protein>
    <recommendedName>
        <fullName evidence="3">Secreted protein</fullName>
    </recommendedName>
</protein>
<gene>
    <name evidence="1" type="ORF">PVK06_034409</name>
</gene>
<evidence type="ECO:0008006" key="3">
    <source>
        <dbReference type="Google" id="ProtNLM"/>
    </source>
</evidence>
<comment type="caution">
    <text evidence="1">The sequence shown here is derived from an EMBL/GenBank/DDBJ whole genome shotgun (WGS) entry which is preliminary data.</text>
</comment>
<dbReference type="EMBL" id="JARKNE010000010">
    <property type="protein sequence ID" value="KAK5793268.1"/>
    <property type="molecule type" value="Genomic_DNA"/>
</dbReference>
<accession>A0ABR0NE49</accession>
<keyword evidence="2" id="KW-1185">Reference proteome</keyword>
<sequence length="95" mass="10349">MVLLNQFSGLCTLPLVVNANAAVSISALKFVVMLMLLAVPKLEAPHAPAFADPKAVLALKASQLVQVLQVQESIDNILSMFWRLSLKRMLCLLMS</sequence>
<evidence type="ECO:0000313" key="1">
    <source>
        <dbReference type="EMBL" id="KAK5793268.1"/>
    </source>
</evidence>
<evidence type="ECO:0000313" key="2">
    <source>
        <dbReference type="Proteomes" id="UP001358586"/>
    </source>
</evidence>
<reference evidence="1 2" key="1">
    <citation type="submission" date="2023-03" db="EMBL/GenBank/DDBJ databases">
        <title>WGS of Gossypium arboreum.</title>
        <authorList>
            <person name="Yu D."/>
        </authorList>
    </citation>
    <scope>NUCLEOTIDE SEQUENCE [LARGE SCALE GENOMIC DNA]</scope>
    <source>
        <tissue evidence="1">Leaf</tissue>
    </source>
</reference>